<sequence length="89" mass="9480">MPVSNTSIVERIARVIAGRVVSINADGADPSAGPRVDEIWRDYVGDALSVLRTLREPDQIMAEAGDVATWERMVVAAIEAEDRGASATA</sequence>
<dbReference type="RefSeq" id="WP_135086988.1">
    <property type="nucleotide sequence ID" value="NZ_SPDV01000020.1"/>
</dbReference>
<dbReference type="Proteomes" id="UP000298213">
    <property type="component" value="Unassembled WGS sequence"/>
</dbReference>
<reference evidence="1 2" key="1">
    <citation type="submission" date="2019-03" db="EMBL/GenBank/DDBJ databases">
        <title>Genome sequence of Sphingomonas sp. 17J27-24.</title>
        <authorList>
            <person name="Kim M."/>
            <person name="Maeng S."/>
            <person name="Sathiyaraj S."/>
        </authorList>
    </citation>
    <scope>NUCLEOTIDE SEQUENCE [LARGE SCALE GENOMIC DNA]</scope>
    <source>
        <strain evidence="1 2">17J27-24</strain>
    </source>
</reference>
<gene>
    <name evidence="1" type="ORF">E2493_11810</name>
</gene>
<evidence type="ECO:0000313" key="1">
    <source>
        <dbReference type="EMBL" id="TFI58080.1"/>
    </source>
</evidence>
<proteinExistence type="predicted"/>
<evidence type="ECO:0000313" key="2">
    <source>
        <dbReference type="Proteomes" id="UP000298213"/>
    </source>
</evidence>
<name>A0A4Y8ZPZ1_9SPHN</name>
<dbReference type="AlphaFoldDB" id="A0A4Y8ZPZ1"/>
<organism evidence="1 2">
    <name type="scientific">Sphingomonas parva</name>
    <dbReference type="NCBI Taxonomy" id="2555898"/>
    <lineage>
        <taxon>Bacteria</taxon>
        <taxon>Pseudomonadati</taxon>
        <taxon>Pseudomonadota</taxon>
        <taxon>Alphaproteobacteria</taxon>
        <taxon>Sphingomonadales</taxon>
        <taxon>Sphingomonadaceae</taxon>
        <taxon>Sphingomonas</taxon>
    </lineage>
</organism>
<keyword evidence="2" id="KW-1185">Reference proteome</keyword>
<accession>A0A4Y8ZPZ1</accession>
<protein>
    <submittedName>
        <fullName evidence="1">Uncharacterized protein</fullName>
    </submittedName>
</protein>
<dbReference type="EMBL" id="SPDV01000020">
    <property type="protein sequence ID" value="TFI58080.1"/>
    <property type="molecule type" value="Genomic_DNA"/>
</dbReference>
<comment type="caution">
    <text evidence="1">The sequence shown here is derived from an EMBL/GenBank/DDBJ whole genome shotgun (WGS) entry which is preliminary data.</text>
</comment>
<dbReference type="OrthoDB" id="7450571at2"/>